<evidence type="ECO:0000259" key="7">
    <source>
        <dbReference type="Pfam" id="PF14322"/>
    </source>
</evidence>
<evidence type="ECO:0000256" key="4">
    <source>
        <dbReference type="ARBA" id="ARBA00023136"/>
    </source>
</evidence>
<reference evidence="8" key="1">
    <citation type="submission" date="2023-03" db="EMBL/GenBank/DDBJ databases">
        <title>Andean soil-derived lignocellulolytic bacterial consortium as a source of novel taxa and putative plastic-active enzymes.</title>
        <authorList>
            <person name="Diaz-Garcia L."/>
            <person name="Chuvochina M."/>
            <person name="Feuerriegel G."/>
            <person name="Bunk B."/>
            <person name="Sproer C."/>
            <person name="Streit W.R."/>
            <person name="Rodriguez L.M."/>
            <person name="Overmann J."/>
            <person name="Jimenez D.J."/>
        </authorList>
    </citation>
    <scope>NUCLEOTIDE SEQUENCE</scope>
    <source>
        <strain evidence="8">MAG 3858</strain>
    </source>
</reference>
<keyword evidence="4" id="KW-0472">Membrane</keyword>
<comment type="similarity">
    <text evidence="2">Belongs to the SusD family.</text>
</comment>
<dbReference type="Gene3D" id="1.25.40.390">
    <property type="match status" value="1"/>
</dbReference>
<keyword evidence="3" id="KW-0732">Signal</keyword>
<dbReference type="EMBL" id="CP119313">
    <property type="protein sequence ID" value="WEK18907.1"/>
    <property type="molecule type" value="Genomic_DNA"/>
</dbReference>
<keyword evidence="5" id="KW-0998">Cell outer membrane</keyword>
<dbReference type="PROSITE" id="PS51257">
    <property type="entry name" value="PROKAR_LIPOPROTEIN"/>
    <property type="match status" value="1"/>
</dbReference>
<evidence type="ECO:0000256" key="1">
    <source>
        <dbReference type="ARBA" id="ARBA00004442"/>
    </source>
</evidence>
<dbReference type="AlphaFoldDB" id="A0AAJ5W6H6"/>
<comment type="subcellular location">
    <subcellularLocation>
        <location evidence="1">Cell outer membrane</location>
    </subcellularLocation>
</comment>
<evidence type="ECO:0000259" key="6">
    <source>
        <dbReference type="Pfam" id="PF07980"/>
    </source>
</evidence>
<feature type="domain" description="RagB/SusD" evidence="6">
    <location>
        <begin position="339"/>
        <end position="481"/>
    </location>
</feature>
<dbReference type="Pfam" id="PF07980">
    <property type="entry name" value="SusD_RagB"/>
    <property type="match status" value="1"/>
</dbReference>
<proteinExistence type="inferred from homology"/>
<protein>
    <submittedName>
        <fullName evidence="8">RagB/SusD family nutrient uptake outer membrane protein</fullName>
    </submittedName>
</protein>
<dbReference type="Gene3D" id="1.25.40.900">
    <property type="match status" value="1"/>
</dbReference>
<feature type="domain" description="SusD-like N-terminal" evidence="7">
    <location>
        <begin position="62"/>
        <end position="235"/>
    </location>
</feature>
<accession>A0AAJ5W6H6</accession>
<dbReference type="Proteomes" id="UP001214530">
    <property type="component" value="Chromosome"/>
</dbReference>
<evidence type="ECO:0000256" key="2">
    <source>
        <dbReference type="ARBA" id="ARBA00006275"/>
    </source>
</evidence>
<dbReference type="InterPro" id="IPR011990">
    <property type="entry name" value="TPR-like_helical_dom_sf"/>
</dbReference>
<dbReference type="Gene3D" id="2.20.20.130">
    <property type="match status" value="1"/>
</dbReference>
<dbReference type="SUPFAM" id="SSF48452">
    <property type="entry name" value="TPR-like"/>
    <property type="match status" value="1"/>
</dbReference>
<dbReference type="CDD" id="cd08977">
    <property type="entry name" value="SusD"/>
    <property type="match status" value="1"/>
</dbReference>
<sequence>MKKITYTIILLATLGISLVSCKKFLEKEPIGRISKNLLFEDVNGAKAGLNGAYNQILSYYKNEFGLYGDVASDNLIKSTKASALLPQFNFQSLQSDDALAVGNIWLSILAATNNVNNVLASLPNLAAKFPDQTVRLDSIKGQALVMRALCHFDLSRVYAQPYNYTTDASHLGVPVLLKTPGPGEQVSRKTMKETYDQIIADLNQALPLLEKTNNHTSQFSISYQAALALLSRVYLYKGDWAQCIANSDKVINDNNYVLATADNYLSTFLAPGKTANGRKIEGIFQLSNIVLTYSSSGVFVVLSDALSAQYTASAKILNLLNGDIRVSMFNTVLTGENKDKTITRKYADGAVNTMNPQTIQVIRLSEIYLNRAEARWNLGQYPQAAEDIRIISQRAHPNTTINISSSDPALLYKIIADERNRELCFENHRFFDIVRRKENLQRGGDCNATTCSLTYPNNKFALPIPVKEVEANKGMIQNPGYN</sequence>
<dbReference type="GO" id="GO:0009279">
    <property type="term" value="C:cell outer membrane"/>
    <property type="evidence" value="ECO:0007669"/>
    <property type="project" value="UniProtKB-SubCell"/>
</dbReference>
<dbReference type="InterPro" id="IPR012944">
    <property type="entry name" value="SusD_RagB_dom"/>
</dbReference>
<name>A0AAJ5W6H6_9SPHI</name>
<dbReference type="InterPro" id="IPR033985">
    <property type="entry name" value="SusD-like_N"/>
</dbReference>
<evidence type="ECO:0000256" key="5">
    <source>
        <dbReference type="ARBA" id="ARBA00023237"/>
    </source>
</evidence>
<gene>
    <name evidence="8" type="ORF">P0Y49_19220</name>
</gene>
<evidence type="ECO:0000313" key="8">
    <source>
        <dbReference type="EMBL" id="WEK18907.1"/>
    </source>
</evidence>
<dbReference type="Pfam" id="PF14322">
    <property type="entry name" value="SusD-like_3"/>
    <property type="match status" value="1"/>
</dbReference>
<organism evidence="8 9">
    <name type="scientific">Candidatus Pedobacter colombiensis</name>
    <dbReference type="NCBI Taxonomy" id="3121371"/>
    <lineage>
        <taxon>Bacteria</taxon>
        <taxon>Pseudomonadati</taxon>
        <taxon>Bacteroidota</taxon>
        <taxon>Sphingobacteriia</taxon>
        <taxon>Sphingobacteriales</taxon>
        <taxon>Sphingobacteriaceae</taxon>
        <taxon>Pedobacter</taxon>
    </lineage>
</organism>
<evidence type="ECO:0000256" key="3">
    <source>
        <dbReference type="ARBA" id="ARBA00022729"/>
    </source>
</evidence>
<evidence type="ECO:0000313" key="9">
    <source>
        <dbReference type="Proteomes" id="UP001214530"/>
    </source>
</evidence>